<proteinExistence type="predicted"/>
<dbReference type="PhylomeDB" id="S7ZPV8"/>
<gene>
    <name evidence="1" type="ORF">PDE_07710</name>
</gene>
<dbReference type="OrthoDB" id="4368470at2759"/>
<dbReference type="AlphaFoldDB" id="S7ZPV8"/>
<protein>
    <submittedName>
        <fullName evidence="1">Uncharacterized protein</fullName>
    </submittedName>
</protein>
<accession>S7ZPV8</accession>
<reference evidence="1 2" key="1">
    <citation type="journal article" date="2013" name="PLoS ONE">
        <title>Genomic and secretomic analyses reveal unique features of the lignocellulolytic enzyme system of Penicillium decumbens.</title>
        <authorList>
            <person name="Liu G."/>
            <person name="Zhang L."/>
            <person name="Wei X."/>
            <person name="Zou G."/>
            <person name="Qin Y."/>
            <person name="Ma L."/>
            <person name="Li J."/>
            <person name="Zheng H."/>
            <person name="Wang S."/>
            <person name="Wang C."/>
            <person name="Xun L."/>
            <person name="Zhao G.-P."/>
            <person name="Zhou Z."/>
            <person name="Qu Y."/>
        </authorList>
    </citation>
    <scope>NUCLEOTIDE SEQUENCE [LARGE SCALE GENOMIC DNA]</scope>
    <source>
        <strain evidence="2">114-2 / CGMCC 5302</strain>
    </source>
</reference>
<dbReference type="EMBL" id="KB644414">
    <property type="protein sequence ID" value="EPS32750.1"/>
    <property type="molecule type" value="Genomic_DNA"/>
</dbReference>
<sequence length="270" mass="30612">MTTPTLTLSSVSSRTVVSADRFSVQPQFEKTIQNTLRGVKGFHELVINNVPPGWEDFLWKFEENLPHIRKSYIPESRCLRLKIMPTHVHNCIAEWISASISRACTTSFLDLAELDLLLLQQGTNGPYHGLRMEPDALLHTLSQPYPTLVAEVGWSGSYDDLLDDMNHLLIGSDGAIKIGMLVKWTKHANNSVSGVLELYKNDRQETPRRIQTEIIFPMPAGDPPQQLDIRRSDLYPVQSPRNPDENFPLVVSRLRYHARISLEKEGYVPA</sequence>
<name>S7ZPV8_PENO1</name>
<dbReference type="Proteomes" id="UP000019376">
    <property type="component" value="Unassembled WGS sequence"/>
</dbReference>
<evidence type="ECO:0000313" key="2">
    <source>
        <dbReference type="Proteomes" id="UP000019376"/>
    </source>
</evidence>
<evidence type="ECO:0000313" key="1">
    <source>
        <dbReference type="EMBL" id="EPS32750.1"/>
    </source>
</evidence>
<organism evidence="1 2">
    <name type="scientific">Penicillium oxalicum (strain 114-2 / CGMCC 5302)</name>
    <name type="common">Penicillium decumbens</name>
    <dbReference type="NCBI Taxonomy" id="933388"/>
    <lineage>
        <taxon>Eukaryota</taxon>
        <taxon>Fungi</taxon>
        <taxon>Dikarya</taxon>
        <taxon>Ascomycota</taxon>
        <taxon>Pezizomycotina</taxon>
        <taxon>Eurotiomycetes</taxon>
        <taxon>Eurotiomycetidae</taxon>
        <taxon>Eurotiales</taxon>
        <taxon>Aspergillaceae</taxon>
        <taxon>Penicillium</taxon>
    </lineage>
</organism>
<keyword evidence="2" id="KW-1185">Reference proteome</keyword>
<dbReference type="HOGENOM" id="CLU_062454_0_0_1"/>